<gene>
    <name evidence="1" type="ORF">KIH73_07925</name>
</gene>
<evidence type="ECO:0000313" key="1">
    <source>
        <dbReference type="EMBL" id="MBW3083292.1"/>
    </source>
</evidence>
<dbReference type="RefSeq" id="WP_219082305.1">
    <property type="nucleotide sequence ID" value="NZ_JAHBBD010000018.1"/>
</dbReference>
<sequence>MRTNATIRRLIAESERDRRCCHGETRADRRALRRRAVAGELKRVYCNTYMTTCRWNELTPPQRVLYTARSLGVRHRTWVFGGHVAVAAHGLEHPWNIHDGTIVIMVGSASGACSSGRLRRVYAPNVAPCIRSGIRVTGVERTLIDCALTYPFAQTLPMFDSALRKGLTESRAILAACGVMTRDVGPVLSAVAHADARSENGGESECRGVMLEEGFAPPELQVAFDCETGTRRVDYLWRCDGAVIALEFDGTRKYVDPAMTGGDAIRQVVADERAREDQLLRAGVTAIIRTDWDEVRARAPLVRKLLDAGVPRPGGLL</sequence>
<evidence type="ECO:0000313" key="2">
    <source>
        <dbReference type="Proteomes" id="UP000812844"/>
    </source>
</evidence>
<organism evidence="1 2">
    <name type="scientific">Bifidobacterium phasiani</name>
    <dbReference type="NCBI Taxonomy" id="2834431"/>
    <lineage>
        <taxon>Bacteria</taxon>
        <taxon>Bacillati</taxon>
        <taxon>Actinomycetota</taxon>
        <taxon>Actinomycetes</taxon>
        <taxon>Bifidobacteriales</taxon>
        <taxon>Bifidobacteriaceae</taxon>
        <taxon>Bifidobacterium</taxon>
    </lineage>
</organism>
<proteinExistence type="predicted"/>
<comment type="caution">
    <text evidence="1">The sequence shown here is derived from an EMBL/GenBank/DDBJ whole genome shotgun (WGS) entry which is preliminary data.</text>
</comment>
<reference evidence="1 2" key="1">
    <citation type="submission" date="2021-05" db="EMBL/GenBank/DDBJ databases">
        <title>Phylogenetic classification of ten novel species belonging to the genus Bifidobacterium comprising B. colchicus sp. nov., B. abeli sp. nov., B. bicoloris sp. nov., B. guerezis sp. nov., B. rosaliae sp. nov., B. santillanensis sp. nov., B. argentati sp. nov., B. amazzoni sp. nov., B. pluviali sp. nov., and B. pinnaculum sp. nov.</title>
        <authorList>
            <person name="Lugli G.A."/>
            <person name="Ruiz Garcia L."/>
            <person name="Margolles A."/>
            <person name="Ventura M."/>
        </authorList>
    </citation>
    <scope>NUCLEOTIDE SEQUENCE [LARGE SCALE GENOMIC DNA]</scope>
    <source>
        <strain evidence="1 2">6T3</strain>
    </source>
</reference>
<dbReference type="EMBL" id="JAHBBD010000018">
    <property type="protein sequence ID" value="MBW3083292.1"/>
    <property type="molecule type" value="Genomic_DNA"/>
</dbReference>
<keyword evidence="2" id="KW-1185">Reference proteome</keyword>
<evidence type="ECO:0008006" key="3">
    <source>
        <dbReference type="Google" id="ProtNLM"/>
    </source>
</evidence>
<dbReference type="Proteomes" id="UP000812844">
    <property type="component" value="Unassembled WGS sequence"/>
</dbReference>
<accession>A0ABS6WA43</accession>
<name>A0ABS6WA43_9BIFI</name>
<protein>
    <recommendedName>
        <fullName evidence="3">CTP synthase</fullName>
    </recommendedName>
</protein>